<organism evidence="2 3">
    <name type="scientific">Sporisorium reilianum (strain SRZ2)</name>
    <name type="common">Maize head smut fungus</name>
    <dbReference type="NCBI Taxonomy" id="999809"/>
    <lineage>
        <taxon>Eukaryota</taxon>
        <taxon>Fungi</taxon>
        <taxon>Dikarya</taxon>
        <taxon>Basidiomycota</taxon>
        <taxon>Ustilaginomycotina</taxon>
        <taxon>Ustilaginomycetes</taxon>
        <taxon>Ustilaginales</taxon>
        <taxon>Ustilaginaceae</taxon>
        <taxon>Sporisorium</taxon>
    </lineage>
</organism>
<protein>
    <submittedName>
        <fullName evidence="2">Uncharacterized protein</fullName>
    </submittedName>
</protein>
<feature type="compositionally biased region" description="Basic residues" evidence="1">
    <location>
        <begin position="173"/>
        <end position="184"/>
    </location>
</feature>
<feature type="region of interest" description="Disordered" evidence="1">
    <location>
        <begin position="60"/>
        <end position="112"/>
    </location>
</feature>
<feature type="compositionally biased region" description="Basic and acidic residues" evidence="1">
    <location>
        <begin position="74"/>
        <end position="83"/>
    </location>
</feature>
<keyword evidence="3" id="KW-1185">Reference proteome</keyword>
<name>E6ZQL5_SPORE</name>
<evidence type="ECO:0000313" key="2">
    <source>
        <dbReference type="EMBL" id="CBQ69522.1"/>
    </source>
</evidence>
<accession>E6ZQL5</accession>
<feature type="region of interest" description="Disordered" evidence="1">
    <location>
        <begin position="134"/>
        <end position="184"/>
    </location>
</feature>
<dbReference type="OrthoDB" id="2549988at2759"/>
<dbReference type="AlphaFoldDB" id="E6ZQL5"/>
<evidence type="ECO:0000256" key="1">
    <source>
        <dbReference type="SAM" id="MobiDB-lite"/>
    </source>
</evidence>
<dbReference type="VEuPathDB" id="FungiDB:sr16024"/>
<proteinExistence type="predicted"/>
<dbReference type="EMBL" id="FQ311437">
    <property type="protein sequence ID" value="CBQ69522.1"/>
    <property type="molecule type" value="Genomic_DNA"/>
</dbReference>
<sequence>MEAALRSLGAWDANERVRRYVAQHEHQRFECTTHDSDCFCDHCERQQVLGLRRVRRSAPAIGRASAGVGTDARLSGDERDRDGAPGPVRKQARKRPVNENARRGQSKIGRAAHLRPGRLTFPLPHAMDPFTGGQCSSTAPFERSDDMETGPARDPCVSEESSWHSDEHSQYSIRRHRQRAHEHRRGQEERLYDFYARNPAAKANGWLSLPHHRYASSSRVGGGAAVKRAARAIIQSQQRQVLGLLPRLGRGRRRE</sequence>
<dbReference type="eggNOG" id="ENOG502R425">
    <property type="taxonomic scope" value="Eukaryota"/>
</dbReference>
<reference evidence="2 3" key="1">
    <citation type="journal article" date="2010" name="Science">
        <title>Pathogenicity determinants in smut fungi revealed by genome comparison.</title>
        <authorList>
            <person name="Schirawski J."/>
            <person name="Mannhaupt G."/>
            <person name="Muench K."/>
            <person name="Brefort T."/>
            <person name="Schipper K."/>
            <person name="Doehlemann G."/>
            <person name="Di Stasio M."/>
            <person name="Roessel N."/>
            <person name="Mendoza-Mendoza A."/>
            <person name="Pester D."/>
            <person name="Mueller O."/>
            <person name="Winterberg B."/>
            <person name="Meyer E."/>
            <person name="Ghareeb H."/>
            <person name="Wollenberg T."/>
            <person name="Muensterkoetter M."/>
            <person name="Wong P."/>
            <person name="Walter M."/>
            <person name="Stukenbrock E."/>
            <person name="Gueldener U."/>
            <person name="Kahmann R."/>
        </authorList>
    </citation>
    <scope>NUCLEOTIDE SEQUENCE [LARGE SCALE GENOMIC DNA]</scope>
    <source>
        <strain evidence="3">SRZ2</strain>
    </source>
</reference>
<gene>
    <name evidence="2" type="ORF">sr16024</name>
</gene>
<dbReference type="Proteomes" id="UP000008867">
    <property type="component" value="Chromosome 16"/>
</dbReference>
<dbReference type="HOGENOM" id="CLU_076425_0_0_1"/>
<evidence type="ECO:0000313" key="3">
    <source>
        <dbReference type="Proteomes" id="UP000008867"/>
    </source>
</evidence>